<dbReference type="InterPro" id="IPR036662">
    <property type="entry name" value="PTS_EIIA_man-typ_sf"/>
</dbReference>
<proteinExistence type="predicted"/>
<dbReference type="InterPro" id="IPR004701">
    <property type="entry name" value="PTS_EIIA_man-typ"/>
</dbReference>
<organism evidence="9 10">
    <name type="scientific">Candidatus Egerieimonas intestinavium</name>
    <dbReference type="NCBI Taxonomy" id="2840777"/>
    <lineage>
        <taxon>Bacteria</taxon>
        <taxon>Bacillati</taxon>
        <taxon>Bacillota</taxon>
        <taxon>Clostridia</taxon>
        <taxon>Lachnospirales</taxon>
        <taxon>Lachnospiraceae</taxon>
        <taxon>Lachnospiraceae incertae sedis</taxon>
        <taxon>Candidatus Egerieimonas</taxon>
    </lineage>
</organism>
<keyword evidence="2" id="KW-0813">Transport</keyword>
<evidence type="ECO:0000256" key="4">
    <source>
        <dbReference type="ARBA" id="ARBA00022597"/>
    </source>
</evidence>
<evidence type="ECO:0000256" key="7">
    <source>
        <dbReference type="ARBA" id="ARBA00022777"/>
    </source>
</evidence>
<dbReference type="GO" id="GO:0009401">
    <property type="term" value="P:phosphoenolpyruvate-dependent sugar phosphotransferase system"/>
    <property type="evidence" value="ECO:0007669"/>
    <property type="project" value="UniProtKB-KW"/>
</dbReference>
<evidence type="ECO:0000256" key="2">
    <source>
        <dbReference type="ARBA" id="ARBA00022448"/>
    </source>
</evidence>
<reference evidence="9" key="2">
    <citation type="journal article" date="2021" name="PeerJ">
        <title>Extensive microbial diversity within the chicken gut microbiome revealed by metagenomics and culture.</title>
        <authorList>
            <person name="Gilroy R."/>
            <person name="Ravi A."/>
            <person name="Getino M."/>
            <person name="Pursley I."/>
            <person name="Horton D.L."/>
            <person name="Alikhan N.F."/>
            <person name="Baker D."/>
            <person name="Gharbi K."/>
            <person name="Hall N."/>
            <person name="Watson M."/>
            <person name="Adriaenssens E.M."/>
            <person name="Foster-Nyarko E."/>
            <person name="Jarju S."/>
            <person name="Secka A."/>
            <person name="Antonio M."/>
            <person name="Oren A."/>
            <person name="Chaudhuri R.R."/>
            <person name="La Ragione R."/>
            <person name="Hildebrand F."/>
            <person name="Pallen M.J."/>
        </authorList>
    </citation>
    <scope>NUCLEOTIDE SEQUENCE</scope>
    <source>
        <strain evidence="9">ChiSxjej1B13-7041</strain>
    </source>
</reference>
<protein>
    <submittedName>
        <fullName evidence="9">PTS sugar transporter subunit IIA</fullName>
    </submittedName>
</protein>
<reference evidence="9" key="1">
    <citation type="submission" date="2020-10" db="EMBL/GenBank/DDBJ databases">
        <authorList>
            <person name="Gilroy R."/>
        </authorList>
    </citation>
    <scope>NUCLEOTIDE SEQUENCE</scope>
    <source>
        <strain evidence="9">ChiSxjej1B13-7041</strain>
    </source>
</reference>
<dbReference type="InterPro" id="IPR033887">
    <property type="entry name" value="PTS_IIA_man"/>
</dbReference>
<evidence type="ECO:0000313" key="10">
    <source>
        <dbReference type="Proteomes" id="UP000886841"/>
    </source>
</evidence>
<sequence>MIGLTIITHADMAKGIQSAMNLILGEQEQFATVGLYEGADFDQFRESVKEAIVGVNDGSGVLILVDLYGASPYNASAYNMSFFQENNIPVRLVTGVNLPMVITAASMRDSFSSVDELYESVMEEAKDGIKEMMQELGM</sequence>
<dbReference type="GO" id="GO:0016020">
    <property type="term" value="C:membrane"/>
    <property type="evidence" value="ECO:0007669"/>
    <property type="project" value="InterPro"/>
</dbReference>
<evidence type="ECO:0000256" key="1">
    <source>
        <dbReference type="ARBA" id="ARBA00004496"/>
    </source>
</evidence>
<name>A0A9D1EL70_9FIRM</name>
<keyword evidence="3" id="KW-0963">Cytoplasm</keyword>
<dbReference type="CDD" id="cd00006">
    <property type="entry name" value="PTS_IIA_man"/>
    <property type="match status" value="1"/>
</dbReference>
<dbReference type="GO" id="GO:0016301">
    <property type="term" value="F:kinase activity"/>
    <property type="evidence" value="ECO:0007669"/>
    <property type="project" value="UniProtKB-KW"/>
</dbReference>
<evidence type="ECO:0000259" key="8">
    <source>
        <dbReference type="PROSITE" id="PS51096"/>
    </source>
</evidence>
<evidence type="ECO:0000313" key="9">
    <source>
        <dbReference type="EMBL" id="HIR93960.1"/>
    </source>
</evidence>
<feature type="domain" description="PTS EIIA type-4" evidence="8">
    <location>
        <begin position="1"/>
        <end position="129"/>
    </location>
</feature>
<comment type="caution">
    <text evidence="9">The sequence shown here is derived from an EMBL/GenBank/DDBJ whole genome shotgun (WGS) entry which is preliminary data.</text>
</comment>
<keyword evidence="6" id="KW-0598">Phosphotransferase system</keyword>
<dbReference type="Pfam" id="PF03610">
    <property type="entry name" value="EIIA-man"/>
    <property type="match status" value="1"/>
</dbReference>
<dbReference type="InterPro" id="IPR051471">
    <property type="entry name" value="Bacterial_PTS_sugar_comp"/>
</dbReference>
<dbReference type="SUPFAM" id="SSF53062">
    <property type="entry name" value="PTS system fructose IIA component-like"/>
    <property type="match status" value="1"/>
</dbReference>
<accession>A0A9D1EL70</accession>
<dbReference type="GO" id="GO:0005737">
    <property type="term" value="C:cytoplasm"/>
    <property type="evidence" value="ECO:0007669"/>
    <property type="project" value="UniProtKB-SubCell"/>
</dbReference>
<dbReference type="AlphaFoldDB" id="A0A9D1EL70"/>
<dbReference type="PROSITE" id="PS51096">
    <property type="entry name" value="PTS_EIIA_TYPE_4"/>
    <property type="match status" value="1"/>
</dbReference>
<evidence type="ECO:0000256" key="5">
    <source>
        <dbReference type="ARBA" id="ARBA00022679"/>
    </source>
</evidence>
<keyword evidence="7" id="KW-0418">Kinase</keyword>
<evidence type="ECO:0000256" key="6">
    <source>
        <dbReference type="ARBA" id="ARBA00022683"/>
    </source>
</evidence>
<evidence type="ECO:0000256" key="3">
    <source>
        <dbReference type="ARBA" id="ARBA00022490"/>
    </source>
</evidence>
<comment type="subcellular location">
    <subcellularLocation>
        <location evidence="1">Cytoplasm</location>
    </subcellularLocation>
</comment>
<dbReference type="Proteomes" id="UP000886841">
    <property type="component" value="Unassembled WGS sequence"/>
</dbReference>
<gene>
    <name evidence="9" type="ORF">IAB98_11140</name>
</gene>
<dbReference type="Gene3D" id="3.40.50.510">
    <property type="entry name" value="Phosphotransferase system, mannose-type IIA component"/>
    <property type="match status" value="1"/>
</dbReference>
<keyword evidence="5" id="KW-0808">Transferase</keyword>
<dbReference type="PANTHER" id="PTHR33799:SF1">
    <property type="entry name" value="PTS SYSTEM MANNOSE-SPECIFIC EIIAB COMPONENT-RELATED"/>
    <property type="match status" value="1"/>
</dbReference>
<dbReference type="PANTHER" id="PTHR33799">
    <property type="entry name" value="PTS PERMEASE-RELATED-RELATED"/>
    <property type="match status" value="1"/>
</dbReference>
<dbReference type="EMBL" id="DVHU01000099">
    <property type="protein sequence ID" value="HIR93960.1"/>
    <property type="molecule type" value="Genomic_DNA"/>
</dbReference>
<keyword evidence="4 9" id="KW-0762">Sugar transport</keyword>